<dbReference type="GO" id="GO:0016301">
    <property type="term" value="F:kinase activity"/>
    <property type="evidence" value="ECO:0007669"/>
    <property type="project" value="UniProtKB-KW"/>
</dbReference>
<sequence length="43" mass="4875">MVFRAIKNGWLKWIFSDSYIILILLSLLGTVLRKTSGCLCTSL</sequence>
<accession>A0A2P2IYW5</accession>
<proteinExistence type="predicted"/>
<dbReference type="AlphaFoldDB" id="A0A2P2IYW5"/>
<dbReference type="EMBL" id="GGEC01005933">
    <property type="protein sequence ID" value="MBW86416.1"/>
    <property type="molecule type" value="Transcribed_RNA"/>
</dbReference>
<evidence type="ECO:0000313" key="1">
    <source>
        <dbReference type="EMBL" id="MBW86416.1"/>
    </source>
</evidence>
<organism evidence="1">
    <name type="scientific">Rhizophora mucronata</name>
    <name type="common">Asiatic mangrove</name>
    <dbReference type="NCBI Taxonomy" id="61149"/>
    <lineage>
        <taxon>Eukaryota</taxon>
        <taxon>Viridiplantae</taxon>
        <taxon>Streptophyta</taxon>
        <taxon>Embryophyta</taxon>
        <taxon>Tracheophyta</taxon>
        <taxon>Spermatophyta</taxon>
        <taxon>Magnoliopsida</taxon>
        <taxon>eudicotyledons</taxon>
        <taxon>Gunneridae</taxon>
        <taxon>Pentapetalae</taxon>
        <taxon>rosids</taxon>
        <taxon>fabids</taxon>
        <taxon>Malpighiales</taxon>
        <taxon>Rhizophoraceae</taxon>
        <taxon>Rhizophora</taxon>
    </lineage>
</organism>
<keyword evidence="1" id="KW-0675">Receptor</keyword>
<keyword evidence="1" id="KW-0808">Transferase</keyword>
<keyword evidence="1" id="KW-0418">Kinase</keyword>
<reference evidence="1" key="1">
    <citation type="submission" date="2018-02" db="EMBL/GenBank/DDBJ databases">
        <title>Rhizophora mucronata_Transcriptome.</title>
        <authorList>
            <person name="Meera S.P."/>
            <person name="Sreeshan A."/>
            <person name="Augustine A."/>
        </authorList>
    </citation>
    <scope>NUCLEOTIDE SEQUENCE</scope>
    <source>
        <tissue evidence="1">Leaf</tissue>
    </source>
</reference>
<protein>
    <submittedName>
        <fullName evidence="1">Receptor-like serine/threonine-protein kinase At3g01300</fullName>
    </submittedName>
</protein>
<name>A0A2P2IYW5_RHIMU</name>